<dbReference type="SUPFAM" id="SSF82771">
    <property type="entry name" value="GIY-YIG endonuclease"/>
    <property type="match status" value="1"/>
</dbReference>
<comment type="caution">
    <text evidence="3">The sequence shown here is derived from an EMBL/GenBank/DDBJ whole genome shotgun (WGS) entry which is preliminary data.</text>
</comment>
<dbReference type="InterPro" id="IPR050190">
    <property type="entry name" value="UPF0213_domain"/>
</dbReference>
<dbReference type="InterPro" id="IPR035901">
    <property type="entry name" value="GIY-YIG_endonuc_sf"/>
</dbReference>
<gene>
    <name evidence="3" type="ORF">GGR43_003915</name>
</gene>
<dbReference type="Pfam" id="PF01541">
    <property type="entry name" value="GIY-YIG"/>
    <property type="match status" value="1"/>
</dbReference>
<evidence type="ECO:0000259" key="2">
    <source>
        <dbReference type="PROSITE" id="PS50164"/>
    </source>
</evidence>
<proteinExistence type="inferred from homology"/>
<dbReference type="Gene3D" id="3.40.1440.10">
    <property type="entry name" value="GIY-YIG endonuclease"/>
    <property type="match status" value="1"/>
</dbReference>
<keyword evidence="3" id="KW-0540">Nuclease</keyword>
<keyword evidence="3" id="KW-0255">Endonuclease</keyword>
<comment type="similarity">
    <text evidence="1">Belongs to the UPF0213 family.</text>
</comment>
<organism evidence="3 4">
    <name type="scientific">Sphingobium jiangsuense</name>
    <dbReference type="NCBI Taxonomy" id="870476"/>
    <lineage>
        <taxon>Bacteria</taxon>
        <taxon>Pseudomonadati</taxon>
        <taxon>Pseudomonadota</taxon>
        <taxon>Alphaproteobacteria</taxon>
        <taxon>Sphingomonadales</taxon>
        <taxon>Sphingomonadaceae</taxon>
        <taxon>Sphingobium</taxon>
    </lineage>
</organism>
<dbReference type="EMBL" id="JACIDT010000020">
    <property type="protein sequence ID" value="MBB3928173.1"/>
    <property type="molecule type" value="Genomic_DNA"/>
</dbReference>
<dbReference type="GO" id="GO:0004519">
    <property type="term" value="F:endonuclease activity"/>
    <property type="evidence" value="ECO:0007669"/>
    <property type="project" value="UniProtKB-KW"/>
</dbReference>
<dbReference type="PANTHER" id="PTHR34477">
    <property type="entry name" value="UPF0213 PROTEIN YHBQ"/>
    <property type="match status" value="1"/>
</dbReference>
<dbReference type="Proteomes" id="UP000571950">
    <property type="component" value="Unassembled WGS sequence"/>
</dbReference>
<dbReference type="RefSeq" id="WP_188073505.1">
    <property type="nucleotide sequence ID" value="NZ_BSPS01000129.1"/>
</dbReference>
<dbReference type="PANTHER" id="PTHR34477:SF5">
    <property type="entry name" value="BSL5627 PROTEIN"/>
    <property type="match status" value="1"/>
</dbReference>
<feature type="domain" description="GIY-YIG" evidence="2">
    <location>
        <begin position="2"/>
        <end position="78"/>
    </location>
</feature>
<dbReference type="AlphaFoldDB" id="A0A7W6BJS5"/>
<keyword evidence="3" id="KW-0378">Hydrolase</keyword>
<dbReference type="PROSITE" id="PS50164">
    <property type="entry name" value="GIY_YIG"/>
    <property type="match status" value="1"/>
</dbReference>
<sequence>MRCGWTYILTNKPEGVLHVGVTADLAARMMQHRAGTGSSFCRKYGLKRLVLAEQHSSIENAIAREKALKAWQRAWKIRLIEDVNPNWEDLFDQLV</sequence>
<evidence type="ECO:0000313" key="3">
    <source>
        <dbReference type="EMBL" id="MBB3928173.1"/>
    </source>
</evidence>
<evidence type="ECO:0000313" key="4">
    <source>
        <dbReference type="Proteomes" id="UP000571950"/>
    </source>
</evidence>
<dbReference type="CDD" id="cd10448">
    <property type="entry name" value="GIY-YIG_unchar_3"/>
    <property type="match status" value="1"/>
</dbReference>
<evidence type="ECO:0000256" key="1">
    <source>
        <dbReference type="ARBA" id="ARBA00007435"/>
    </source>
</evidence>
<protein>
    <submittedName>
        <fullName evidence="3">Putative endonuclease</fullName>
    </submittedName>
</protein>
<accession>A0A7W6BJS5</accession>
<keyword evidence="4" id="KW-1185">Reference proteome</keyword>
<name>A0A7W6BJS5_9SPHN</name>
<reference evidence="3 4" key="1">
    <citation type="submission" date="2020-08" db="EMBL/GenBank/DDBJ databases">
        <title>Genomic Encyclopedia of Type Strains, Phase IV (KMG-IV): sequencing the most valuable type-strain genomes for metagenomic binning, comparative biology and taxonomic classification.</title>
        <authorList>
            <person name="Goeker M."/>
        </authorList>
    </citation>
    <scope>NUCLEOTIDE SEQUENCE [LARGE SCALE GENOMIC DNA]</scope>
    <source>
        <strain evidence="3 4">DSM 26189</strain>
    </source>
</reference>
<dbReference type="InterPro" id="IPR000305">
    <property type="entry name" value="GIY-YIG_endonuc"/>
</dbReference>